<dbReference type="GO" id="GO:0003677">
    <property type="term" value="F:DNA binding"/>
    <property type="evidence" value="ECO:0007669"/>
    <property type="project" value="InterPro"/>
</dbReference>
<dbReference type="Gene3D" id="1.10.260.40">
    <property type="entry name" value="lambda repressor-like DNA-binding domains"/>
    <property type="match status" value="1"/>
</dbReference>
<dbReference type="RefSeq" id="WP_242856980.1">
    <property type="nucleotide sequence ID" value="NZ_LGTC01000001.1"/>
</dbReference>
<dbReference type="InterPro" id="IPR010982">
    <property type="entry name" value="Lambda_DNA-bd_dom_sf"/>
</dbReference>
<name>A0A0L6JGT2_9FIRM</name>
<accession>A0A0L6JGT2</accession>
<gene>
    <name evidence="1" type="ORF">Bccel_0181</name>
</gene>
<comment type="caution">
    <text evidence="1">The sequence shown here is derived from an EMBL/GenBank/DDBJ whole genome shotgun (WGS) entry which is preliminary data.</text>
</comment>
<reference evidence="2" key="1">
    <citation type="submission" date="2015-07" db="EMBL/GenBank/DDBJ databases">
        <title>Near-Complete Genome Sequence of the Cellulolytic Bacterium Bacteroides (Pseudobacteroides) cellulosolvens ATCC 35603.</title>
        <authorList>
            <person name="Dassa B."/>
            <person name="Utturkar S.M."/>
            <person name="Klingeman D.M."/>
            <person name="Hurt R.A."/>
            <person name="Keller M."/>
            <person name="Xu J."/>
            <person name="Reddy Y.H.K."/>
            <person name="Borovok I."/>
            <person name="Grinberg I.R."/>
            <person name="Lamed R."/>
            <person name="Zhivin O."/>
            <person name="Bayer E.A."/>
            <person name="Brown S.D."/>
        </authorList>
    </citation>
    <scope>NUCLEOTIDE SEQUENCE [LARGE SCALE GENOMIC DNA]</scope>
    <source>
        <strain evidence="2">DSM 2933</strain>
    </source>
</reference>
<evidence type="ECO:0000313" key="1">
    <source>
        <dbReference type="EMBL" id="KNY24924.1"/>
    </source>
</evidence>
<dbReference type="EMBL" id="LGTC01000001">
    <property type="protein sequence ID" value="KNY24924.1"/>
    <property type="molecule type" value="Genomic_DNA"/>
</dbReference>
<proteinExistence type="predicted"/>
<evidence type="ECO:0000313" key="2">
    <source>
        <dbReference type="Proteomes" id="UP000036923"/>
    </source>
</evidence>
<sequence length="30" mass="3425">MQDKVSMEDIAEKLGITKNTVSLVFRNMPE</sequence>
<dbReference type="Proteomes" id="UP000036923">
    <property type="component" value="Unassembled WGS sequence"/>
</dbReference>
<dbReference type="AlphaFoldDB" id="A0A0L6JGT2"/>
<keyword evidence="2" id="KW-1185">Reference proteome</keyword>
<organism evidence="1 2">
    <name type="scientific">Pseudobacteroides cellulosolvens ATCC 35603 = DSM 2933</name>
    <dbReference type="NCBI Taxonomy" id="398512"/>
    <lineage>
        <taxon>Bacteria</taxon>
        <taxon>Bacillati</taxon>
        <taxon>Bacillota</taxon>
        <taxon>Clostridia</taxon>
        <taxon>Eubacteriales</taxon>
        <taxon>Oscillospiraceae</taxon>
        <taxon>Pseudobacteroides</taxon>
    </lineage>
</organism>
<protein>
    <submittedName>
        <fullName evidence="1">Regulatory protein TetR</fullName>
    </submittedName>
</protein>